<keyword evidence="2" id="KW-1185">Reference proteome</keyword>
<organism evidence="1 2">
    <name type="scientific">Violaceomyces palustris</name>
    <dbReference type="NCBI Taxonomy" id="1673888"/>
    <lineage>
        <taxon>Eukaryota</taxon>
        <taxon>Fungi</taxon>
        <taxon>Dikarya</taxon>
        <taxon>Basidiomycota</taxon>
        <taxon>Ustilaginomycotina</taxon>
        <taxon>Ustilaginomycetes</taxon>
        <taxon>Violaceomycetales</taxon>
        <taxon>Violaceomycetaceae</taxon>
        <taxon>Violaceomyces</taxon>
    </lineage>
</organism>
<evidence type="ECO:0000313" key="2">
    <source>
        <dbReference type="Proteomes" id="UP000245626"/>
    </source>
</evidence>
<gene>
    <name evidence="1" type="ORF">IE53DRAFT_409383</name>
</gene>
<name>A0ACD0P3C3_9BASI</name>
<reference evidence="1 2" key="1">
    <citation type="journal article" date="2018" name="Mol. Biol. Evol.">
        <title>Broad Genomic Sampling Reveals a Smut Pathogenic Ancestry of the Fungal Clade Ustilaginomycotina.</title>
        <authorList>
            <person name="Kijpornyongpan T."/>
            <person name="Mondo S.J."/>
            <person name="Barry K."/>
            <person name="Sandor L."/>
            <person name="Lee J."/>
            <person name="Lipzen A."/>
            <person name="Pangilinan J."/>
            <person name="LaButti K."/>
            <person name="Hainaut M."/>
            <person name="Henrissat B."/>
            <person name="Grigoriev I.V."/>
            <person name="Spatafora J.W."/>
            <person name="Aime M.C."/>
        </authorList>
    </citation>
    <scope>NUCLEOTIDE SEQUENCE [LARGE SCALE GENOMIC DNA]</scope>
    <source>
        <strain evidence="1 2">SA 807</strain>
    </source>
</reference>
<protein>
    <submittedName>
        <fullName evidence="1">Clathrin adaptor, mu subunit</fullName>
    </submittedName>
</protein>
<sequence length="633" mass="68812">MGKIDGIIILAADGRPIVHSHFQHPLPSYPLLHTDHFNNLLQSIHSSNVDLSRGEAGASLFGSDLDTLKDAKDIKPVLWVAGIPNGRASYGGEDDEEEEEEDEEGEDDDDDDDDESEQEGDDPTPGVQATPFASSGESNVWSQGVSHQDVASPPSPPSNPNLGVARGRGDKVISQAEQALAEQGAALCHIQSGNLRFLCPISSEVDPLLPLCFLRSFVSILQEYLAQSSDPNALTEDLIRDHFDIVYQLFEEILDKDGNILTTEVNFLKDLVMPPSWVDKIVKAVGVAGLASSSNPPPMMSPIPWRRPNTKYGNNELYIDMVESLEGIVEANGRPLVLDLWAKLECNARLSGNPDISISFNNPKLIEDVSFHPCVRHRRWSKEKLLSFIPPDGNFELACFRIGPPHSIPITSSPDQKTGMLVTSACNGWSKSVPIFVHSEFEMGGAPRRSTKSNPTLPHHRRGTSQPSNPTFSIQVQSQLPPDKVVENVVITFSLGPGSHSVEASTSFGEVIWNGGVGSRSGGGGGASVASQQTVQSSEVTSFGSFVWDQNSKVMKWSLEKLCSKDRPIVLKGSWKNEGEKNPNPSTAVTSRFSVPIHSLSGLKVSSLQIVGEGYKPFKGVRSMLVGEIDWRV</sequence>
<accession>A0ACD0P3C3</accession>
<dbReference type="EMBL" id="KZ819774">
    <property type="protein sequence ID" value="PWN52486.1"/>
    <property type="molecule type" value="Genomic_DNA"/>
</dbReference>
<evidence type="ECO:0000313" key="1">
    <source>
        <dbReference type="EMBL" id="PWN52486.1"/>
    </source>
</evidence>
<dbReference type="Proteomes" id="UP000245626">
    <property type="component" value="Unassembled WGS sequence"/>
</dbReference>
<proteinExistence type="predicted"/>